<dbReference type="GO" id="GO:0016787">
    <property type="term" value="F:hydrolase activity"/>
    <property type="evidence" value="ECO:0007669"/>
    <property type="project" value="UniProtKB-KW"/>
</dbReference>
<proteinExistence type="predicted"/>
<dbReference type="CDD" id="cd07067">
    <property type="entry name" value="HP_PGM_like"/>
    <property type="match status" value="1"/>
</dbReference>
<organism evidence="1 2">
    <name type="scientific">Halobacillus seohaensis</name>
    <dbReference type="NCBI Taxonomy" id="447421"/>
    <lineage>
        <taxon>Bacteria</taxon>
        <taxon>Bacillati</taxon>
        <taxon>Bacillota</taxon>
        <taxon>Bacilli</taxon>
        <taxon>Bacillales</taxon>
        <taxon>Bacillaceae</taxon>
        <taxon>Halobacillus</taxon>
    </lineage>
</organism>
<dbReference type="RefSeq" id="WP_204708328.1">
    <property type="nucleotide sequence ID" value="NZ_JBHSZV010000062.1"/>
</dbReference>
<accession>A0ABW2ESZ9</accession>
<dbReference type="InterPro" id="IPR013078">
    <property type="entry name" value="His_Pase_superF_clade-1"/>
</dbReference>
<dbReference type="InterPro" id="IPR050275">
    <property type="entry name" value="PGM_Phosphatase"/>
</dbReference>
<dbReference type="Gene3D" id="3.40.50.1240">
    <property type="entry name" value="Phosphoglycerate mutase-like"/>
    <property type="match status" value="1"/>
</dbReference>
<dbReference type="SMART" id="SM00855">
    <property type="entry name" value="PGAM"/>
    <property type="match status" value="1"/>
</dbReference>
<name>A0ABW2ESZ9_9BACI</name>
<protein>
    <submittedName>
        <fullName evidence="1">Histidine phosphatase family protein</fullName>
        <ecNumber evidence="1">3.1.3.-</ecNumber>
    </submittedName>
</protein>
<dbReference type="SUPFAM" id="SSF53254">
    <property type="entry name" value="Phosphoglycerate mutase-like"/>
    <property type="match status" value="1"/>
</dbReference>
<comment type="caution">
    <text evidence="1">The sequence shown here is derived from an EMBL/GenBank/DDBJ whole genome shotgun (WGS) entry which is preliminary data.</text>
</comment>
<reference evidence="2" key="1">
    <citation type="journal article" date="2019" name="Int. J. Syst. Evol. Microbiol.">
        <title>The Global Catalogue of Microorganisms (GCM) 10K type strain sequencing project: providing services to taxonomists for standard genome sequencing and annotation.</title>
        <authorList>
            <consortium name="The Broad Institute Genomics Platform"/>
            <consortium name="The Broad Institute Genome Sequencing Center for Infectious Disease"/>
            <person name="Wu L."/>
            <person name="Ma J."/>
        </authorList>
    </citation>
    <scope>NUCLEOTIDE SEQUENCE [LARGE SCALE GENOMIC DNA]</scope>
    <source>
        <strain evidence="2">CGMCC 4.1621</strain>
    </source>
</reference>
<dbReference type="PANTHER" id="PTHR48100">
    <property type="entry name" value="BROAD-SPECIFICITY PHOSPHATASE YOR283W-RELATED"/>
    <property type="match status" value="1"/>
</dbReference>
<keyword evidence="2" id="KW-1185">Reference proteome</keyword>
<evidence type="ECO:0000313" key="1">
    <source>
        <dbReference type="EMBL" id="MFC7064055.1"/>
    </source>
</evidence>
<keyword evidence="1" id="KW-0378">Hydrolase</keyword>
<gene>
    <name evidence="1" type="ORF">ACFQIC_19860</name>
</gene>
<dbReference type="InterPro" id="IPR029033">
    <property type="entry name" value="His_PPase_superfam"/>
</dbReference>
<dbReference type="Proteomes" id="UP001596410">
    <property type="component" value="Unassembled WGS sequence"/>
</dbReference>
<dbReference type="EMBL" id="JBHSZV010000062">
    <property type="protein sequence ID" value="MFC7064055.1"/>
    <property type="molecule type" value="Genomic_DNA"/>
</dbReference>
<evidence type="ECO:0000313" key="2">
    <source>
        <dbReference type="Proteomes" id="UP001596410"/>
    </source>
</evidence>
<dbReference type="Pfam" id="PF00300">
    <property type="entry name" value="His_Phos_1"/>
    <property type="match status" value="1"/>
</dbReference>
<dbReference type="EC" id="3.1.3.-" evidence="1"/>
<sequence>MKIGFIRHGTTAWNLEGRAQGSSDIPLDERGNNDALALAKRLVGKGWSHIYSSDLKRARETAEIIVNKACSVGLEIDARLREVGGGQIEGTTEEERVTKWGMGWRELELGIEKREFVITRALGFLNDIIETHTAANNNVLVVSHGAFLKQLITEILPDEKVDGTLANTSLTILSYEDGRWKIDSFNDIGHVR</sequence>